<protein>
    <recommendedName>
        <fullName evidence="12">Lipopolysaccharide heptosyltransferase 1</fullName>
        <ecNumber evidence="10">2.4.99.23</ecNumber>
        <ecNumber evidence="11">2.4.99.24</ecNumber>
    </recommendedName>
    <alternativeName>
        <fullName evidence="13">ADP-heptose:lipopolysaccharide heptosyltransferase I</fullName>
    </alternativeName>
</protein>
<dbReference type="NCBIfam" id="TIGR02195">
    <property type="entry name" value="heptsyl_trn_II"/>
    <property type="match status" value="1"/>
</dbReference>
<keyword evidence="7" id="KW-0448">Lipopolysaccharide biosynthesis</keyword>
<dbReference type="InterPro" id="IPR051199">
    <property type="entry name" value="LPS_LOS_Heptosyltrfase"/>
</dbReference>
<keyword evidence="5" id="KW-0328">Glycosyltransferase</keyword>
<dbReference type="PANTHER" id="PTHR30160">
    <property type="entry name" value="TETRAACYLDISACCHARIDE 4'-KINASE-RELATED"/>
    <property type="match status" value="1"/>
</dbReference>
<keyword evidence="17" id="KW-1185">Reference proteome</keyword>
<reference evidence="16 17" key="1">
    <citation type="journal article" date="2020" name="Nature">
        <title>Bacterial chemolithoautotrophy via manganese oxidation.</title>
        <authorList>
            <person name="Yu H."/>
            <person name="Leadbetter J.R."/>
        </authorList>
    </citation>
    <scope>NUCLEOTIDE SEQUENCE [LARGE SCALE GENOMIC DNA]</scope>
    <source>
        <strain evidence="16 17">Mn-1</strain>
    </source>
</reference>
<evidence type="ECO:0000256" key="9">
    <source>
        <dbReference type="ARBA" id="ARBA00043995"/>
    </source>
</evidence>
<evidence type="ECO:0000256" key="15">
    <source>
        <dbReference type="ARBA" id="ARBA00049201"/>
    </source>
</evidence>
<sequence length="349" mass="38442">MTGARSDKARRDFREILIIKPSSLGDVIDALPAVGAIRKRFPSARISWLVKSEWAGILKGHSAIDEVIAVPFRWGEVRQLIQAVRKHRFDLVVDFQGLLRSALLGYVSGAPVRIGFSAAREGAPWFYTERVPVPEGIVHAVDRYRRVAKALGCDVEGVHFDIPSSTEFAANVRRLLSEGGLSEQASFALIHSTARWESKKWEPTRFAALADWLIREKKIPVVFVGSKGEREEVDRILQQMKQPAMNLAGKTALPELAELIRQAQFFVCNDSGPMHLAAAVGTPVVALFGPTDPRKIGPYGAGHTVVRKEVGCAGCRRDRCVRGNECMKAISVDDVVQAIEKRGGRDGNQ</sequence>
<evidence type="ECO:0000256" key="14">
    <source>
        <dbReference type="ARBA" id="ARBA00047503"/>
    </source>
</evidence>
<evidence type="ECO:0000256" key="3">
    <source>
        <dbReference type="ARBA" id="ARBA00022475"/>
    </source>
</evidence>
<evidence type="ECO:0000256" key="4">
    <source>
        <dbReference type="ARBA" id="ARBA00022519"/>
    </source>
</evidence>
<evidence type="ECO:0000256" key="6">
    <source>
        <dbReference type="ARBA" id="ARBA00022679"/>
    </source>
</evidence>
<dbReference type="NCBIfam" id="TIGR02193">
    <property type="entry name" value="heptsyl_trn_I"/>
    <property type="match status" value="1"/>
</dbReference>
<dbReference type="GO" id="GO:0005886">
    <property type="term" value="C:plasma membrane"/>
    <property type="evidence" value="ECO:0007669"/>
    <property type="project" value="UniProtKB-SubCell"/>
</dbReference>
<evidence type="ECO:0000256" key="5">
    <source>
        <dbReference type="ARBA" id="ARBA00022676"/>
    </source>
</evidence>
<evidence type="ECO:0000256" key="1">
    <source>
        <dbReference type="ARBA" id="ARBA00004515"/>
    </source>
</evidence>
<dbReference type="EC" id="2.4.99.23" evidence="10"/>
<evidence type="ECO:0000313" key="16">
    <source>
        <dbReference type="EMBL" id="NKE70983.1"/>
    </source>
</evidence>
<dbReference type="Gene3D" id="3.40.50.2000">
    <property type="entry name" value="Glycogen Phosphorylase B"/>
    <property type="match status" value="2"/>
</dbReference>
<dbReference type="AlphaFoldDB" id="A0A7X6DQ22"/>
<comment type="caution">
    <text evidence="16">The sequence shown here is derived from an EMBL/GenBank/DDBJ whole genome shotgun (WGS) entry which is preliminary data.</text>
</comment>
<gene>
    <name evidence="16" type="primary">waaC</name>
    <name evidence="16" type="ORF">MNODULE_09560</name>
</gene>
<proteinExistence type="inferred from homology"/>
<dbReference type="SUPFAM" id="SSF53756">
    <property type="entry name" value="UDP-Glycosyltransferase/glycogen phosphorylase"/>
    <property type="match status" value="1"/>
</dbReference>
<evidence type="ECO:0000256" key="12">
    <source>
        <dbReference type="ARBA" id="ARBA00044190"/>
    </source>
</evidence>
<evidence type="ECO:0000313" key="17">
    <source>
        <dbReference type="Proteomes" id="UP000534783"/>
    </source>
</evidence>
<keyword evidence="8" id="KW-0472">Membrane</keyword>
<dbReference type="InterPro" id="IPR011908">
    <property type="entry name" value="LipoPS_heptosylTferase-I"/>
</dbReference>
<dbReference type="InterPro" id="IPR011910">
    <property type="entry name" value="RfaF"/>
</dbReference>
<comment type="subcellular location">
    <subcellularLocation>
        <location evidence="1">Cell inner membrane</location>
        <topology evidence="1">Peripheral membrane protein</topology>
        <orientation evidence="1">Cytoplasmic side</orientation>
    </subcellularLocation>
</comment>
<name>A0A7X6DQ22_9BACT</name>
<comment type="catalytic activity">
    <reaction evidence="15">
        <text>an alpha-Kdo-(2-&gt;4)-alpha-Kdo-(2-&gt;6)-lipid A + ADP-L-glycero-beta-D-manno-heptose = an L-alpha-D-Hep-(1-&gt;5)-[alpha-Kdo-(2-&gt;4)]-alpha-Kdo-(2-&gt;6)-lipid A + ADP + H(+)</text>
        <dbReference type="Rhea" id="RHEA:74067"/>
        <dbReference type="ChEBI" id="CHEBI:15378"/>
        <dbReference type="ChEBI" id="CHEBI:61506"/>
        <dbReference type="ChEBI" id="CHEBI:176431"/>
        <dbReference type="ChEBI" id="CHEBI:193068"/>
        <dbReference type="ChEBI" id="CHEBI:456216"/>
        <dbReference type="EC" id="2.4.99.23"/>
    </reaction>
</comment>
<comment type="similarity">
    <text evidence="9">Belongs to the glycosyltransferase 9 family.</text>
</comment>
<evidence type="ECO:0000256" key="10">
    <source>
        <dbReference type="ARBA" id="ARBA00044041"/>
    </source>
</evidence>
<dbReference type="PANTHER" id="PTHR30160:SF1">
    <property type="entry name" value="LIPOPOLYSACCHARIDE 1,2-N-ACETYLGLUCOSAMINETRANSFERASE-RELATED"/>
    <property type="match status" value="1"/>
</dbReference>
<dbReference type="InterPro" id="IPR002201">
    <property type="entry name" value="Glyco_trans_9"/>
</dbReference>
<evidence type="ECO:0000256" key="11">
    <source>
        <dbReference type="ARBA" id="ARBA00044042"/>
    </source>
</evidence>
<organism evidence="16 17">
    <name type="scientific">Candidatus Manganitrophus noduliformans</name>
    <dbReference type="NCBI Taxonomy" id="2606439"/>
    <lineage>
        <taxon>Bacteria</taxon>
        <taxon>Pseudomonadati</taxon>
        <taxon>Nitrospirota</taxon>
        <taxon>Nitrospiria</taxon>
        <taxon>Candidatus Troglogloeales</taxon>
        <taxon>Candidatus Manganitrophaceae</taxon>
        <taxon>Candidatus Manganitrophus</taxon>
    </lineage>
</organism>
<comment type="catalytic activity">
    <reaction evidence="14">
        <text>an L-alpha-D-Hep-(1-&gt;5)-[alpha-Kdo-(2-&gt;4)]-alpha-Kdo-(2-&gt;6)-lipid A + ADP-L-glycero-beta-D-manno-heptose = an L-alpha-D-Hep-(1-&gt;3)-L-alpha-D-Hep-(1-&gt;5)-[alpha-Kdo-(2-&gt;4)]-alpha-Kdo-(2-&gt;6)-lipid A + ADP + H(+)</text>
        <dbReference type="Rhea" id="RHEA:74071"/>
        <dbReference type="ChEBI" id="CHEBI:15378"/>
        <dbReference type="ChEBI" id="CHEBI:61506"/>
        <dbReference type="ChEBI" id="CHEBI:193068"/>
        <dbReference type="ChEBI" id="CHEBI:193069"/>
        <dbReference type="ChEBI" id="CHEBI:456216"/>
        <dbReference type="EC" id="2.4.99.24"/>
    </reaction>
</comment>
<evidence type="ECO:0000256" key="8">
    <source>
        <dbReference type="ARBA" id="ARBA00023136"/>
    </source>
</evidence>
<evidence type="ECO:0000256" key="2">
    <source>
        <dbReference type="ARBA" id="ARBA00004713"/>
    </source>
</evidence>
<dbReference type="EMBL" id="VTOW01000002">
    <property type="protein sequence ID" value="NKE70983.1"/>
    <property type="molecule type" value="Genomic_DNA"/>
</dbReference>
<keyword evidence="3" id="KW-1003">Cell membrane</keyword>
<keyword evidence="6 16" id="KW-0808">Transferase</keyword>
<dbReference type="EC" id="2.4.99.24" evidence="11"/>
<dbReference type="GO" id="GO:0009244">
    <property type="term" value="P:lipopolysaccharide core region biosynthetic process"/>
    <property type="evidence" value="ECO:0007669"/>
    <property type="project" value="InterPro"/>
</dbReference>
<comment type="pathway">
    <text evidence="2">Bacterial outer membrane biogenesis; LPS core biosynthesis.</text>
</comment>
<evidence type="ECO:0000256" key="13">
    <source>
        <dbReference type="ARBA" id="ARBA00044330"/>
    </source>
</evidence>
<dbReference type="GO" id="GO:0008713">
    <property type="term" value="F:ADP-heptose-lipopolysaccharide heptosyltransferase activity"/>
    <property type="evidence" value="ECO:0007669"/>
    <property type="project" value="UniProtKB-EC"/>
</dbReference>
<dbReference type="CDD" id="cd03789">
    <property type="entry name" value="GT9_LPS_heptosyltransferase"/>
    <property type="match status" value="1"/>
</dbReference>
<dbReference type="GO" id="GO:0005829">
    <property type="term" value="C:cytosol"/>
    <property type="evidence" value="ECO:0007669"/>
    <property type="project" value="TreeGrafter"/>
</dbReference>
<keyword evidence="4" id="KW-0997">Cell inner membrane</keyword>
<dbReference type="RefSeq" id="WP_168059328.1">
    <property type="nucleotide sequence ID" value="NZ_VTOW01000002.1"/>
</dbReference>
<accession>A0A7X6DQ22</accession>
<evidence type="ECO:0000256" key="7">
    <source>
        <dbReference type="ARBA" id="ARBA00022985"/>
    </source>
</evidence>
<dbReference type="Pfam" id="PF01075">
    <property type="entry name" value="Glyco_transf_9"/>
    <property type="match status" value="1"/>
</dbReference>
<dbReference type="Proteomes" id="UP000534783">
    <property type="component" value="Unassembled WGS sequence"/>
</dbReference>